<dbReference type="RefSeq" id="WP_169254872.1">
    <property type="nucleotide sequence ID" value="NZ_WTVN01000004.1"/>
</dbReference>
<dbReference type="Gene3D" id="3.30.2010.10">
    <property type="entry name" value="Metalloproteases ('zincins'), catalytic domain"/>
    <property type="match status" value="1"/>
</dbReference>
<feature type="domain" description="YgjP-like metallopeptidase" evidence="1">
    <location>
        <begin position="107"/>
        <end position="157"/>
    </location>
</feature>
<dbReference type="InterPro" id="IPR053136">
    <property type="entry name" value="UTP_pyrophosphatase-like"/>
</dbReference>
<proteinExistence type="predicted"/>
<comment type="caution">
    <text evidence="2">The sequence shown here is derived from an EMBL/GenBank/DDBJ whole genome shotgun (WGS) entry which is preliminary data.</text>
</comment>
<evidence type="ECO:0000259" key="1">
    <source>
        <dbReference type="Pfam" id="PF01863"/>
    </source>
</evidence>
<reference evidence="2 3" key="1">
    <citation type="submission" date="2019-12" db="EMBL/GenBank/DDBJ databases">
        <title>Comparative genomics gives insights into the taxonomy of the Azoarcus-Aromatoleum group and reveals separate origins of nif in the plant-associated Azoarcus and non-plant-associated Aromatoleum sub-groups.</title>
        <authorList>
            <person name="Lafos M."/>
            <person name="Maluk M."/>
            <person name="Batista M."/>
            <person name="Junghare M."/>
            <person name="Carmona M."/>
            <person name="Faoro H."/>
            <person name="Cruz L.M."/>
            <person name="Battistoni F."/>
            <person name="De Souza E."/>
            <person name="Pedrosa F."/>
            <person name="Chen W.-M."/>
            <person name="Poole P.S."/>
            <person name="Dixon R.A."/>
            <person name="James E.K."/>
        </authorList>
    </citation>
    <scope>NUCLEOTIDE SEQUENCE [LARGE SCALE GENOMIC DNA]</scope>
    <source>
        <strain evidence="2 3">Td21</strain>
    </source>
</reference>
<dbReference type="InterPro" id="IPR002725">
    <property type="entry name" value="YgjP-like_metallopeptidase"/>
</dbReference>
<sequence>MHPRTAPDYLAGYPPDLAAQVRKLIEEDRLGDLLLKKYPQTHAVRSDRALYDYVQALKDEFLRNAGQLSKVAYDSKLHVIQHALGTHTRVSRVQGGKLKAKCEIRVAAVFRDMPPEFLRMIVVHELAHIREREHDKAFYQLCRHMEPDYHQLEFDLRAYLCHLDTTGRPLWRAAADTPKP</sequence>
<dbReference type="CDD" id="cd07344">
    <property type="entry name" value="M48_yhfN_like"/>
    <property type="match status" value="1"/>
</dbReference>
<name>A0ABX1PUC6_9RHOO</name>
<accession>A0ABX1PUC6</accession>
<dbReference type="EMBL" id="WTVN01000004">
    <property type="protein sequence ID" value="NMG42958.1"/>
    <property type="molecule type" value="Genomic_DNA"/>
</dbReference>
<keyword evidence="3" id="KW-1185">Reference proteome</keyword>
<organism evidence="2 3">
    <name type="scientific">Aromatoleum toluvorans</name>
    <dbReference type="NCBI Taxonomy" id="92002"/>
    <lineage>
        <taxon>Bacteria</taxon>
        <taxon>Pseudomonadati</taxon>
        <taxon>Pseudomonadota</taxon>
        <taxon>Betaproteobacteria</taxon>
        <taxon>Rhodocyclales</taxon>
        <taxon>Rhodocyclaceae</taxon>
        <taxon>Aromatoleum</taxon>
    </lineage>
</organism>
<protein>
    <submittedName>
        <fullName evidence="2">DUF45 domain-containing protein</fullName>
    </submittedName>
</protein>
<evidence type="ECO:0000313" key="3">
    <source>
        <dbReference type="Proteomes" id="UP000623795"/>
    </source>
</evidence>
<dbReference type="PANTHER" id="PTHR30399:SF1">
    <property type="entry name" value="UTP PYROPHOSPHATASE"/>
    <property type="match status" value="1"/>
</dbReference>
<dbReference type="Pfam" id="PF01863">
    <property type="entry name" value="YgjP-like"/>
    <property type="match status" value="1"/>
</dbReference>
<dbReference type="PANTHER" id="PTHR30399">
    <property type="entry name" value="UNCHARACTERIZED PROTEIN YGJP"/>
    <property type="match status" value="1"/>
</dbReference>
<dbReference type="Proteomes" id="UP000623795">
    <property type="component" value="Unassembled WGS sequence"/>
</dbReference>
<evidence type="ECO:0000313" key="2">
    <source>
        <dbReference type="EMBL" id="NMG42958.1"/>
    </source>
</evidence>
<gene>
    <name evidence="2" type="ORF">GPA22_04330</name>
</gene>